<dbReference type="Pfam" id="PF09148">
    <property type="entry name" value="DUF1934"/>
    <property type="match status" value="1"/>
</dbReference>
<dbReference type="Proteomes" id="UP000295689">
    <property type="component" value="Unassembled WGS sequence"/>
</dbReference>
<evidence type="ECO:0000313" key="2">
    <source>
        <dbReference type="Proteomes" id="UP000295689"/>
    </source>
</evidence>
<protein>
    <submittedName>
        <fullName evidence="1">Uncharacterized beta-barrel protein YwiB (DUF1934 family)</fullName>
    </submittedName>
</protein>
<name>A0A4R2BAR9_9BACI</name>
<keyword evidence="2" id="KW-1185">Reference proteome</keyword>
<dbReference type="RefSeq" id="WP_132007992.1">
    <property type="nucleotide sequence ID" value="NZ_JABUHM010000007.1"/>
</dbReference>
<dbReference type="InterPro" id="IPR012674">
    <property type="entry name" value="Calycin"/>
</dbReference>
<dbReference type="AlphaFoldDB" id="A0A4R2BAR9"/>
<accession>A0A4R2BAR9</accession>
<organism evidence="1 2">
    <name type="scientific">Mesobacillus foraminis</name>
    <dbReference type="NCBI Taxonomy" id="279826"/>
    <lineage>
        <taxon>Bacteria</taxon>
        <taxon>Bacillati</taxon>
        <taxon>Bacillota</taxon>
        <taxon>Bacilli</taxon>
        <taxon>Bacillales</taxon>
        <taxon>Bacillaceae</taxon>
        <taxon>Mesobacillus</taxon>
    </lineage>
</organism>
<comment type="caution">
    <text evidence="1">The sequence shown here is derived from an EMBL/GenBank/DDBJ whole genome shotgun (WGS) entry which is preliminary data.</text>
</comment>
<reference evidence="1 2" key="1">
    <citation type="journal article" date="2015" name="Stand. Genomic Sci.">
        <title>Genomic Encyclopedia of Bacterial and Archaeal Type Strains, Phase III: the genomes of soil and plant-associated and newly described type strains.</title>
        <authorList>
            <person name="Whitman W.B."/>
            <person name="Woyke T."/>
            <person name="Klenk H.P."/>
            <person name="Zhou Y."/>
            <person name="Lilburn T.G."/>
            <person name="Beck B.J."/>
            <person name="De Vos P."/>
            <person name="Vandamme P."/>
            <person name="Eisen J.A."/>
            <person name="Garrity G."/>
            <person name="Hugenholtz P."/>
            <person name="Kyrpides N.C."/>
        </authorList>
    </citation>
    <scope>NUCLEOTIDE SEQUENCE [LARGE SCALE GENOMIC DNA]</scope>
    <source>
        <strain evidence="1 2">CV53</strain>
    </source>
</reference>
<dbReference type="Gene3D" id="2.40.128.20">
    <property type="match status" value="1"/>
</dbReference>
<evidence type="ECO:0000313" key="1">
    <source>
        <dbReference type="EMBL" id="TCN24021.1"/>
    </source>
</evidence>
<sequence length="146" mass="16488">MSNNRPAEQNPVKVTVTTAIQDGEQQETYELTTFGRYYKKGRSSYLQYDETMEEGVVHTTVKASGNEVLILRSGAIKMRLHLLQDKKTPGNYHSPYGLLQTEADTRKVDIAMGSSSGMIKVFYELAIQGAHAGTYQMNIDYKEERK</sequence>
<dbReference type="EMBL" id="SLVV01000008">
    <property type="protein sequence ID" value="TCN24021.1"/>
    <property type="molecule type" value="Genomic_DNA"/>
</dbReference>
<dbReference type="SUPFAM" id="SSF50814">
    <property type="entry name" value="Lipocalins"/>
    <property type="match status" value="1"/>
</dbReference>
<gene>
    <name evidence="1" type="ORF">EV146_108127</name>
</gene>
<proteinExistence type="predicted"/>
<dbReference type="InterPro" id="IPR015231">
    <property type="entry name" value="DUF1934"/>
</dbReference>